<keyword evidence="2" id="KW-0732">Signal</keyword>
<evidence type="ECO:0000313" key="4">
    <source>
        <dbReference type="Proteomes" id="UP000274772"/>
    </source>
</evidence>
<dbReference type="PROSITE" id="PS51257">
    <property type="entry name" value="PROKAR_LIPOPROTEIN"/>
    <property type="match status" value="1"/>
</dbReference>
<organism evidence="3 4">
    <name type="scientific">Staphylococcus caprae</name>
    <dbReference type="NCBI Taxonomy" id="29380"/>
    <lineage>
        <taxon>Bacteria</taxon>
        <taxon>Bacillati</taxon>
        <taxon>Bacillota</taxon>
        <taxon>Bacilli</taxon>
        <taxon>Bacillales</taxon>
        <taxon>Staphylococcaceae</taxon>
        <taxon>Staphylococcus</taxon>
    </lineage>
</organism>
<dbReference type="RefSeq" id="WP_002444837.1">
    <property type="nucleotide sequence ID" value="NZ_AP018585.1"/>
</dbReference>
<sequence>MKKITILLAIAIISLGLVGCSDQSSDSHKSKHHSDNKHHSIHNTKIPKKIFSKTDKDKDISKPTMKKDIKLYLDSDRKLTDALEPYQDKISSEKKLSKKQLNKFKHIVDLQHKNNHRFDEYINNNSLPNHKYELYTKKINDYTAHVDQLYKKELNIAKEGSSVKKASKLADTDKNVNGKEQKQIEDFLKEENIKTIAYDK</sequence>
<name>A0ABN5W6G4_9STAP</name>
<keyword evidence="4" id="KW-1185">Reference proteome</keyword>
<dbReference type="InterPro" id="IPR047903">
    <property type="entry name" value="NDxxF_lipo"/>
</dbReference>
<dbReference type="EMBL" id="AP018586">
    <property type="protein sequence ID" value="BBD91250.1"/>
    <property type="molecule type" value="Genomic_DNA"/>
</dbReference>
<accession>A0ABN5W6G4</accession>
<feature type="signal peptide" evidence="2">
    <location>
        <begin position="1"/>
        <end position="19"/>
    </location>
</feature>
<feature type="region of interest" description="Disordered" evidence="1">
    <location>
        <begin position="23"/>
        <end position="59"/>
    </location>
</feature>
<dbReference type="NCBIfam" id="NF033193">
    <property type="entry name" value="lipo_NDxxF"/>
    <property type="match status" value="1"/>
</dbReference>
<evidence type="ECO:0000256" key="1">
    <source>
        <dbReference type="SAM" id="MobiDB-lite"/>
    </source>
</evidence>
<gene>
    <name evidence="3" type="ORF">JMUB590_0140</name>
</gene>
<evidence type="ECO:0000256" key="2">
    <source>
        <dbReference type="SAM" id="SignalP"/>
    </source>
</evidence>
<evidence type="ECO:0000313" key="3">
    <source>
        <dbReference type="EMBL" id="BBD91250.1"/>
    </source>
</evidence>
<feature type="chain" id="PRO_5046379025" description="NDxxF motif lipoprotein" evidence="2">
    <location>
        <begin position="20"/>
        <end position="200"/>
    </location>
</feature>
<reference evidence="3 4" key="1">
    <citation type="submission" date="2018-05" db="EMBL/GenBank/DDBJ databases">
        <title>Complete genome sequencing of three human clinical isolates of Staphylococcus caprae reveals virulence factors similar to those of S. epidermidis and S. capitis.</title>
        <authorList>
            <person name="Watanabe S."/>
            <person name="Cui L."/>
        </authorList>
    </citation>
    <scope>NUCLEOTIDE SEQUENCE [LARGE SCALE GENOMIC DNA]</scope>
    <source>
        <strain evidence="3 4">JMUB590</strain>
    </source>
</reference>
<dbReference type="GeneID" id="58049925"/>
<proteinExistence type="predicted"/>
<protein>
    <recommendedName>
        <fullName evidence="5">NDxxF motif lipoprotein</fullName>
    </recommendedName>
</protein>
<evidence type="ECO:0008006" key="5">
    <source>
        <dbReference type="Google" id="ProtNLM"/>
    </source>
</evidence>
<feature type="compositionally biased region" description="Basic residues" evidence="1">
    <location>
        <begin position="29"/>
        <end position="51"/>
    </location>
</feature>
<dbReference type="Proteomes" id="UP000274772">
    <property type="component" value="Chromosome"/>
</dbReference>